<dbReference type="Pfam" id="PF00004">
    <property type="entry name" value="AAA"/>
    <property type="match status" value="1"/>
</dbReference>
<evidence type="ECO:0000313" key="5">
    <source>
        <dbReference type="Proteomes" id="UP000822688"/>
    </source>
</evidence>
<evidence type="ECO:0000256" key="2">
    <source>
        <dbReference type="SAM" id="MobiDB-lite"/>
    </source>
</evidence>
<dbReference type="EMBL" id="CM026424">
    <property type="protein sequence ID" value="KAG0578979.1"/>
    <property type="molecule type" value="Genomic_DNA"/>
</dbReference>
<evidence type="ECO:0000259" key="3">
    <source>
        <dbReference type="Pfam" id="PF00004"/>
    </source>
</evidence>
<dbReference type="InterPro" id="IPR052267">
    <property type="entry name" value="N-DRC_Component"/>
</dbReference>
<comment type="caution">
    <text evidence="4">The sequence shown here is derived from an EMBL/GenBank/DDBJ whole genome shotgun (WGS) entry which is preliminary data.</text>
</comment>
<dbReference type="Gene3D" id="3.40.50.300">
    <property type="entry name" value="P-loop containing nucleotide triphosphate hydrolases"/>
    <property type="match status" value="1"/>
</dbReference>
<dbReference type="EMBL" id="CM026424">
    <property type="protein sequence ID" value="KAG0578978.1"/>
    <property type="molecule type" value="Genomic_DNA"/>
</dbReference>
<dbReference type="PANTHER" id="PTHR14690">
    <property type="entry name" value="IQ MOTIF CONTAINING WITH AAA DOMAIN 1"/>
    <property type="match status" value="1"/>
</dbReference>
<dbReference type="GO" id="GO:0016887">
    <property type="term" value="F:ATP hydrolysis activity"/>
    <property type="evidence" value="ECO:0007669"/>
    <property type="project" value="InterPro"/>
</dbReference>
<feature type="region of interest" description="Disordered" evidence="2">
    <location>
        <begin position="156"/>
        <end position="177"/>
    </location>
</feature>
<organism evidence="4 5">
    <name type="scientific">Ceratodon purpureus</name>
    <name type="common">Fire moss</name>
    <name type="synonym">Dicranum purpureum</name>
    <dbReference type="NCBI Taxonomy" id="3225"/>
    <lineage>
        <taxon>Eukaryota</taxon>
        <taxon>Viridiplantae</taxon>
        <taxon>Streptophyta</taxon>
        <taxon>Embryophyta</taxon>
        <taxon>Bryophyta</taxon>
        <taxon>Bryophytina</taxon>
        <taxon>Bryopsida</taxon>
        <taxon>Dicranidae</taxon>
        <taxon>Pseudoditrichales</taxon>
        <taxon>Ditrichaceae</taxon>
        <taxon>Ceratodon</taxon>
    </lineage>
</organism>
<feature type="compositionally biased region" description="Basic and acidic residues" evidence="2">
    <location>
        <begin position="359"/>
        <end position="372"/>
    </location>
</feature>
<dbReference type="PROSITE" id="PS50096">
    <property type="entry name" value="IQ"/>
    <property type="match status" value="1"/>
</dbReference>
<keyword evidence="1" id="KW-0175">Coiled coil</keyword>
<evidence type="ECO:0000313" key="4">
    <source>
        <dbReference type="EMBL" id="KAG0578979.1"/>
    </source>
</evidence>
<feature type="compositionally biased region" description="Basic residues" evidence="2">
    <location>
        <begin position="519"/>
        <end position="528"/>
    </location>
</feature>
<feature type="coiled-coil region" evidence="1">
    <location>
        <begin position="188"/>
        <end position="222"/>
    </location>
</feature>
<dbReference type="AlphaFoldDB" id="A0A8T0I7P8"/>
<feature type="compositionally biased region" description="Basic and acidic residues" evidence="2">
    <location>
        <begin position="858"/>
        <end position="871"/>
    </location>
</feature>
<feature type="region of interest" description="Disordered" evidence="2">
    <location>
        <begin position="486"/>
        <end position="539"/>
    </location>
</feature>
<feature type="domain" description="ATPase AAA-type core" evidence="3">
    <location>
        <begin position="613"/>
        <end position="733"/>
    </location>
</feature>
<dbReference type="SUPFAM" id="SSF52540">
    <property type="entry name" value="P-loop containing nucleoside triphosphate hydrolases"/>
    <property type="match status" value="1"/>
</dbReference>
<proteinExistence type="predicted"/>
<accession>A0A8T0I7P8</accession>
<name>A0A8T0I7P8_CERPU</name>
<feature type="region of interest" description="Disordered" evidence="2">
    <location>
        <begin position="336"/>
        <end position="392"/>
    </location>
</feature>
<dbReference type="GO" id="GO:0005524">
    <property type="term" value="F:ATP binding"/>
    <property type="evidence" value="ECO:0007669"/>
    <property type="project" value="InterPro"/>
</dbReference>
<keyword evidence="5" id="KW-1185">Reference proteome</keyword>
<dbReference type="EMBL" id="CM026424">
    <property type="protein sequence ID" value="KAG0578980.1"/>
    <property type="molecule type" value="Genomic_DNA"/>
</dbReference>
<dbReference type="EMBL" id="CM026424">
    <property type="protein sequence ID" value="KAG0578975.1"/>
    <property type="molecule type" value="Genomic_DNA"/>
</dbReference>
<dbReference type="Proteomes" id="UP000822688">
    <property type="component" value="Chromosome 4"/>
</dbReference>
<gene>
    <name evidence="4" type="ORF">KC19_4G064000</name>
</gene>
<feature type="compositionally biased region" description="Basic and acidic residues" evidence="2">
    <location>
        <begin position="486"/>
        <end position="509"/>
    </location>
</feature>
<protein>
    <recommendedName>
        <fullName evidence="3">ATPase AAA-type core domain-containing protein</fullName>
    </recommendedName>
</protein>
<sequence>MSHQTFDLEWTQAMMDLVELMKIEFPQNIETWPTRLDQFKRIYVLYLQVYRKLEDALDQIVHPQKRRFARKALEACIGRILEVKGWMVLLHDNKEYFNYDDILLDMRLPPDKLDITPPHFLTDDNKEMYKSREAFLTNAHEEAEAARAKAKAEKEAEAKAAADFQARKHKREVVAPPPPLTEDECIVLVQAEERGRQARQKLKELMKQKKMQEEELEKQRSGQKPHTKDTAVFYLQKITLGFLGRLQTEASVVDELTLIHMNNFIPPDPNDPRLKLIETLKRRKELQLINQMEETDAMVETKEKIKEMEGQEMREIMQERINIWLNANRDPDFNAYPAFPKPNQGGSKEIIDPPPEMWRPADEKKKGGDDKGKKKKPKKGIRMPEAHAEDEEQVPMCPNYFGRLIKKSIEAFIETWHDKDDYQNHQQKFIPEVLKSTLRPLVFEEVRIQVDVGSRELLLQLKKKIAADAKEAYKIALKAAKKEGKDKEFKAKAKKDKIAKMKAKKEAAAKEPAPPPAKAAKKKPKRKKDPTEKESVESLTKELVTEGIMPVCPKRSFDEYICQDYLRGVEPDPIKDWLIDNSMAHAKRLTIEYAVLPMASELVHENAPYVRTLLLHGGRKTGKTLLAHAACTAAGATFFNLSAKIIDGKYQGPKPIARMLQIVFKLAKIMSPSMIYIEDVDQVFVTDKKKIKAYGLIDKPNRIKKALMKEIKALFPGERVFFLGTTSNPQDLQGKKGPSKATANFCKFFTKRIYTPYPDYGARMLLWRGLLERHGAILTHHFNISTLAYLSPDYSIGDIEDICKKILDVRRLRKIARVHLKVEEVVDHLYEYNPIEPNLHTIARHFGKPPQPVPIDPDADKKKKGKPDAKDAKKKKK</sequence>
<evidence type="ECO:0000256" key="1">
    <source>
        <dbReference type="SAM" id="Coils"/>
    </source>
</evidence>
<feature type="compositionally biased region" description="Basic and acidic residues" evidence="2">
    <location>
        <begin position="529"/>
        <end position="539"/>
    </location>
</feature>
<reference evidence="4" key="1">
    <citation type="submission" date="2020-06" db="EMBL/GenBank/DDBJ databases">
        <title>WGS assembly of Ceratodon purpureus strain R40.</title>
        <authorList>
            <person name="Carey S.B."/>
            <person name="Jenkins J."/>
            <person name="Shu S."/>
            <person name="Lovell J.T."/>
            <person name="Sreedasyam A."/>
            <person name="Maumus F."/>
            <person name="Tiley G.P."/>
            <person name="Fernandez-Pozo N."/>
            <person name="Barry K."/>
            <person name="Chen C."/>
            <person name="Wang M."/>
            <person name="Lipzen A."/>
            <person name="Daum C."/>
            <person name="Saski C.A."/>
            <person name="Payton A.C."/>
            <person name="Mcbreen J.C."/>
            <person name="Conrad R.E."/>
            <person name="Kollar L.M."/>
            <person name="Olsson S."/>
            <person name="Huttunen S."/>
            <person name="Landis J.B."/>
            <person name="Wickett N.J."/>
            <person name="Johnson M.G."/>
            <person name="Rensing S.A."/>
            <person name="Grimwood J."/>
            <person name="Schmutz J."/>
            <person name="Mcdaniel S.F."/>
        </authorList>
    </citation>
    <scope>NUCLEOTIDE SEQUENCE</scope>
    <source>
        <strain evidence="4">R40</strain>
    </source>
</reference>
<feature type="region of interest" description="Disordered" evidence="2">
    <location>
        <begin position="846"/>
        <end position="877"/>
    </location>
</feature>
<dbReference type="InterPro" id="IPR003959">
    <property type="entry name" value="ATPase_AAA_core"/>
</dbReference>
<dbReference type="InterPro" id="IPR027417">
    <property type="entry name" value="P-loop_NTPase"/>
</dbReference>
<dbReference type="Gene3D" id="1.10.8.60">
    <property type="match status" value="1"/>
</dbReference>
<dbReference type="PANTHER" id="PTHR14690:SF0">
    <property type="entry name" value="IQ MOTIF CONTAINING WITH AAA DOMAIN 1"/>
    <property type="match status" value="1"/>
</dbReference>